<dbReference type="OrthoDB" id="9810880at2"/>
<dbReference type="Gene3D" id="3.40.1190.20">
    <property type="match status" value="1"/>
</dbReference>
<evidence type="ECO:0000313" key="16">
    <source>
        <dbReference type="Proteomes" id="UP000199376"/>
    </source>
</evidence>
<comment type="catalytic activity">
    <reaction evidence="13">
        <text>pyridoxal + ATP = pyridoxal 5'-phosphate + ADP + H(+)</text>
        <dbReference type="Rhea" id="RHEA:10224"/>
        <dbReference type="ChEBI" id="CHEBI:15378"/>
        <dbReference type="ChEBI" id="CHEBI:17310"/>
        <dbReference type="ChEBI" id="CHEBI:30616"/>
        <dbReference type="ChEBI" id="CHEBI:456216"/>
        <dbReference type="ChEBI" id="CHEBI:597326"/>
        <dbReference type="EC" id="2.7.1.35"/>
    </reaction>
</comment>
<dbReference type="EMBL" id="FOLI01000001">
    <property type="protein sequence ID" value="SFB85166.1"/>
    <property type="molecule type" value="Genomic_DNA"/>
</dbReference>
<reference evidence="15 16" key="1">
    <citation type="submission" date="2016-10" db="EMBL/GenBank/DDBJ databases">
        <authorList>
            <person name="de Groot N.N."/>
        </authorList>
    </citation>
    <scope>NUCLEOTIDE SEQUENCE [LARGE SCALE GENOMIC DNA]</scope>
    <source>
        <strain evidence="15 16">DSM 19113</strain>
    </source>
</reference>
<dbReference type="GO" id="GO:0008972">
    <property type="term" value="F:phosphomethylpyrimidine kinase activity"/>
    <property type="evidence" value="ECO:0007669"/>
    <property type="project" value="InterPro"/>
</dbReference>
<keyword evidence="3" id="KW-0808">Transferase</keyword>
<keyword evidence="4" id="KW-0479">Metal-binding</keyword>
<feature type="domain" description="Pyridoxamine kinase/Phosphomethylpyrimidine kinase" evidence="14">
    <location>
        <begin position="12"/>
        <end position="252"/>
    </location>
</feature>
<dbReference type="GO" id="GO:0005829">
    <property type="term" value="C:cytosol"/>
    <property type="evidence" value="ECO:0007669"/>
    <property type="project" value="TreeGrafter"/>
</dbReference>
<evidence type="ECO:0000256" key="2">
    <source>
        <dbReference type="ARBA" id="ARBA00012104"/>
    </source>
</evidence>
<dbReference type="Pfam" id="PF08543">
    <property type="entry name" value="Phos_pyr_kin"/>
    <property type="match status" value="1"/>
</dbReference>
<keyword evidence="5" id="KW-0547">Nucleotide-binding</keyword>
<sequence length="269" mass="29049">MVKKVLTIAGSDSLSGGGLQADLATFATKGLAAFSVISSIAIIQENAVTIQPVDDQTFATQFESLEQVDHFDAIKVGLLCSVEQIETTYHFLKGYLGPIVVDPVLSFKEGELAVDPEILTAYLDRLLPLATVATPNLNEAIALAHQNYLPRTKSAAVALAKQLSARARCAIYLKAGQQILADHQIDVLMDEDGHLSVIRHETIHSDGNNGAGCTLAAALTARLAFGDELYDAAQRAAEFTRQGIRHAYSLSDKRSDGNVWPNWYLAKNK</sequence>
<evidence type="ECO:0000259" key="14">
    <source>
        <dbReference type="Pfam" id="PF08543"/>
    </source>
</evidence>
<evidence type="ECO:0000256" key="1">
    <source>
        <dbReference type="ARBA" id="ARBA00009879"/>
    </source>
</evidence>
<dbReference type="GO" id="GO:0005524">
    <property type="term" value="F:ATP binding"/>
    <property type="evidence" value="ECO:0007669"/>
    <property type="project" value="UniProtKB-KW"/>
</dbReference>
<dbReference type="InterPro" id="IPR004399">
    <property type="entry name" value="HMP/HMP-P_kinase_dom"/>
</dbReference>
<dbReference type="PANTHER" id="PTHR20858:SF19">
    <property type="entry name" value="PYRIDOXINE KINASE"/>
    <property type="match status" value="1"/>
</dbReference>
<dbReference type="SUPFAM" id="SSF53613">
    <property type="entry name" value="Ribokinase-like"/>
    <property type="match status" value="1"/>
</dbReference>
<evidence type="ECO:0000256" key="6">
    <source>
        <dbReference type="ARBA" id="ARBA00022777"/>
    </source>
</evidence>
<dbReference type="GO" id="GO:0009228">
    <property type="term" value="P:thiamine biosynthetic process"/>
    <property type="evidence" value="ECO:0007669"/>
    <property type="project" value="InterPro"/>
</dbReference>
<dbReference type="InterPro" id="IPR013749">
    <property type="entry name" value="PM/HMP-P_kinase-1"/>
</dbReference>
<dbReference type="STRING" id="283737.SAMN05660453_0431"/>
<keyword evidence="16" id="KW-1185">Reference proteome</keyword>
<keyword evidence="7" id="KW-0067">ATP-binding</keyword>
<evidence type="ECO:0000256" key="13">
    <source>
        <dbReference type="ARBA" id="ARBA00049293"/>
    </source>
</evidence>
<evidence type="ECO:0000256" key="11">
    <source>
        <dbReference type="ARBA" id="ARBA00042396"/>
    </source>
</evidence>
<evidence type="ECO:0000256" key="12">
    <source>
        <dbReference type="ARBA" id="ARBA00042531"/>
    </source>
</evidence>
<dbReference type="AlphaFoldDB" id="A0A1I1EEK9"/>
<dbReference type="GO" id="GO:0008902">
    <property type="term" value="F:hydroxymethylpyrimidine kinase activity"/>
    <property type="evidence" value="ECO:0007669"/>
    <property type="project" value="TreeGrafter"/>
</dbReference>
<keyword evidence="6 15" id="KW-0418">Kinase</keyword>
<dbReference type="InterPro" id="IPR029056">
    <property type="entry name" value="Ribokinase-like"/>
</dbReference>
<evidence type="ECO:0000256" key="10">
    <source>
        <dbReference type="ARBA" id="ARBA00042348"/>
    </source>
</evidence>
<dbReference type="GO" id="GO:0046872">
    <property type="term" value="F:metal ion binding"/>
    <property type="evidence" value="ECO:0007669"/>
    <property type="project" value="UniProtKB-KW"/>
</dbReference>
<dbReference type="CDD" id="cd01169">
    <property type="entry name" value="HMPP_kinase"/>
    <property type="match status" value="1"/>
</dbReference>
<dbReference type="PANTHER" id="PTHR20858">
    <property type="entry name" value="PHOSPHOMETHYLPYRIMIDINE KINASE"/>
    <property type="match status" value="1"/>
</dbReference>
<evidence type="ECO:0000256" key="8">
    <source>
        <dbReference type="ARBA" id="ARBA00022842"/>
    </source>
</evidence>
<dbReference type="Proteomes" id="UP000199376">
    <property type="component" value="Unassembled WGS sequence"/>
</dbReference>
<evidence type="ECO:0000313" key="15">
    <source>
        <dbReference type="EMBL" id="SFB85166.1"/>
    </source>
</evidence>
<evidence type="ECO:0000256" key="7">
    <source>
        <dbReference type="ARBA" id="ARBA00022840"/>
    </source>
</evidence>
<name>A0A1I1EEK9_9LACO</name>
<proteinExistence type="inferred from homology"/>
<keyword evidence="8" id="KW-0460">Magnesium</keyword>
<evidence type="ECO:0000256" key="5">
    <source>
        <dbReference type="ARBA" id="ARBA00022741"/>
    </source>
</evidence>
<accession>A0A1I1EEK9</accession>
<evidence type="ECO:0000256" key="3">
    <source>
        <dbReference type="ARBA" id="ARBA00022679"/>
    </source>
</evidence>
<evidence type="ECO:0000256" key="4">
    <source>
        <dbReference type="ARBA" id="ARBA00022723"/>
    </source>
</evidence>
<comment type="similarity">
    <text evidence="1">Belongs to the ThiD family.</text>
</comment>
<gene>
    <name evidence="15" type="ORF">SAMN05660453_0431</name>
</gene>
<organism evidence="15 16">
    <name type="scientific">Fructobacillus durionis</name>
    <dbReference type="NCBI Taxonomy" id="283737"/>
    <lineage>
        <taxon>Bacteria</taxon>
        <taxon>Bacillati</taxon>
        <taxon>Bacillota</taxon>
        <taxon>Bacilli</taxon>
        <taxon>Lactobacillales</taxon>
        <taxon>Lactobacillaceae</taxon>
        <taxon>Fructobacillus</taxon>
    </lineage>
</organism>
<dbReference type="RefSeq" id="WP_091501555.1">
    <property type="nucleotide sequence ID" value="NZ_FOLI01000001.1"/>
</dbReference>
<dbReference type="GO" id="GO:0008478">
    <property type="term" value="F:pyridoxal kinase activity"/>
    <property type="evidence" value="ECO:0007669"/>
    <property type="project" value="UniProtKB-EC"/>
</dbReference>
<dbReference type="EC" id="2.7.1.35" evidence="2"/>
<evidence type="ECO:0000256" key="9">
    <source>
        <dbReference type="ARBA" id="ARBA00042307"/>
    </source>
</evidence>
<protein>
    <recommendedName>
        <fullName evidence="2">pyridoxal kinase</fullName>
        <ecNumber evidence="2">2.7.1.35</ecNumber>
    </recommendedName>
    <alternativeName>
        <fullName evidence="10">PN/PL/PM kinase</fullName>
    </alternativeName>
    <alternativeName>
        <fullName evidence="11">Pyridoxal kinase</fullName>
    </alternativeName>
    <alternativeName>
        <fullName evidence="9">Pyridoxamine kinase</fullName>
    </alternativeName>
    <alternativeName>
        <fullName evidence="12">Vitamin B6 kinase</fullName>
    </alternativeName>
</protein>